<keyword evidence="4" id="KW-1185">Reference proteome</keyword>
<comment type="caution">
    <text evidence="3">The sequence shown here is derived from an EMBL/GenBank/DDBJ whole genome shotgun (WGS) entry which is preliminary data.</text>
</comment>
<keyword evidence="3" id="KW-0378">Hydrolase</keyword>
<keyword evidence="1" id="KW-0732">Signal</keyword>
<dbReference type="InterPro" id="IPR029058">
    <property type="entry name" value="AB_hydrolase_fold"/>
</dbReference>
<dbReference type="Proteomes" id="UP000667650">
    <property type="component" value="Unassembled WGS sequence"/>
</dbReference>
<organism evidence="3 4">
    <name type="scientific">Flagellimonas ochracea</name>
    <dbReference type="NCBI Taxonomy" id="2696472"/>
    <lineage>
        <taxon>Bacteria</taxon>
        <taxon>Pseudomonadati</taxon>
        <taxon>Bacteroidota</taxon>
        <taxon>Flavobacteriia</taxon>
        <taxon>Flavobacteriales</taxon>
        <taxon>Flavobacteriaceae</taxon>
        <taxon>Flagellimonas</taxon>
    </lineage>
</organism>
<dbReference type="EMBL" id="JAAABI010000006">
    <property type="protein sequence ID" value="NAY93068.1"/>
    <property type="molecule type" value="Genomic_DNA"/>
</dbReference>
<protein>
    <submittedName>
        <fullName evidence="3">Alpha/beta fold hydrolase</fullName>
    </submittedName>
</protein>
<dbReference type="PANTHER" id="PTHR43265:SF1">
    <property type="entry name" value="ESTERASE ESTD"/>
    <property type="match status" value="1"/>
</dbReference>
<dbReference type="AlphaFoldDB" id="A0A964WYQ8"/>
<dbReference type="CDD" id="cd06779">
    <property type="entry name" value="cpPDZ_Deg_HtrA-like"/>
    <property type="match status" value="1"/>
</dbReference>
<dbReference type="InterPro" id="IPR001478">
    <property type="entry name" value="PDZ"/>
</dbReference>
<dbReference type="SUPFAM" id="SSF53474">
    <property type="entry name" value="alpha/beta-Hydrolases"/>
    <property type="match status" value="1"/>
</dbReference>
<feature type="domain" description="PDZ" evidence="2">
    <location>
        <begin position="20"/>
        <end position="90"/>
    </location>
</feature>
<reference evidence="3" key="1">
    <citation type="submission" date="2020-01" db="EMBL/GenBank/DDBJ databases">
        <title>Muricauda ochracea sp. nov., isolated from a tidal flat of Garorim bay in Korea.</title>
        <authorList>
            <person name="Kim D."/>
            <person name="Yoo Y."/>
            <person name="Kim J.-J."/>
        </authorList>
    </citation>
    <scope>NUCLEOTIDE SEQUENCE</scope>
    <source>
        <strain evidence="3">JGD-17</strain>
    </source>
</reference>
<gene>
    <name evidence="3" type="ORF">GTQ34_14185</name>
</gene>
<dbReference type="Pfam" id="PF00595">
    <property type="entry name" value="PDZ"/>
    <property type="match status" value="1"/>
</dbReference>
<dbReference type="GO" id="GO:0052689">
    <property type="term" value="F:carboxylic ester hydrolase activity"/>
    <property type="evidence" value="ECO:0007669"/>
    <property type="project" value="TreeGrafter"/>
</dbReference>
<evidence type="ECO:0000313" key="3">
    <source>
        <dbReference type="EMBL" id="NAY93068.1"/>
    </source>
</evidence>
<evidence type="ECO:0000313" key="4">
    <source>
        <dbReference type="Proteomes" id="UP000667650"/>
    </source>
</evidence>
<dbReference type="InterPro" id="IPR053145">
    <property type="entry name" value="AB_hydrolase_Est10"/>
</dbReference>
<dbReference type="Gene3D" id="2.30.42.10">
    <property type="match status" value="1"/>
</dbReference>
<evidence type="ECO:0000259" key="2">
    <source>
        <dbReference type="PROSITE" id="PS50106"/>
    </source>
</evidence>
<dbReference type="Gene3D" id="3.40.50.1820">
    <property type="entry name" value="alpha/beta hydrolase"/>
    <property type="match status" value="1"/>
</dbReference>
<dbReference type="SUPFAM" id="SSF50156">
    <property type="entry name" value="PDZ domain-like"/>
    <property type="match status" value="1"/>
</dbReference>
<feature type="signal peptide" evidence="1">
    <location>
        <begin position="1"/>
        <end position="23"/>
    </location>
</feature>
<dbReference type="Pfam" id="PF12146">
    <property type="entry name" value="Hydrolase_4"/>
    <property type="match status" value="1"/>
</dbReference>
<evidence type="ECO:0000256" key="1">
    <source>
        <dbReference type="SAM" id="SignalP"/>
    </source>
</evidence>
<dbReference type="InterPro" id="IPR036034">
    <property type="entry name" value="PDZ_sf"/>
</dbReference>
<dbReference type="SMART" id="SM00228">
    <property type="entry name" value="PDZ"/>
    <property type="match status" value="1"/>
</dbReference>
<dbReference type="InterPro" id="IPR022742">
    <property type="entry name" value="Hydrolase_4"/>
</dbReference>
<sequence length="464" mass="53006">MDIRNQMILAFMASFLFCSVAPAQKLQRKASLGIGMANVNDSLAKVHNLKTNEGILITRRIPETTADVLGLEEGDVILQINGQRITDRSQVFRISANLRQDDDLIVHLNRRGRLKKIHGKALGRPKETPVDDGEAIYGALQTKLGTLRTIVHRSKKKDKSPAIFFLQGIYCGSQDFWANPTEPAKRLIDDFVNAGYTVYRVERPGIGDSGGTKHCRDIDYKEELDIYRAAYEQFRTLPYVDQSQLFLFGHSMGSVTAPILAEVYQPKGVVVYAPIYKTWFEYFLDNFREQPVYYGVETRKQMDEMARNSISLMHQWLIEGKSPQEIRDDPKNKKYLVEEMNAFNYNDGDYFFGRHFSFFSTMNAISNAESWSKVKSKVLAIYGTSDLQALSNEAAKDIVSLINEENPGHGTFLEIQEADHVFARTKSKEEGARLSLQGRYRNYIRENYHPEIAKEVIDWMHAVN</sequence>
<dbReference type="PANTHER" id="PTHR43265">
    <property type="entry name" value="ESTERASE ESTD"/>
    <property type="match status" value="1"/>
</dbReference>
<dbReference type="RefSeq" id="WP_166524481.1">
    <property type="nucleotide sequence ID" value="NZ_JAAABI010000006.1"/>
</dbReference>
<feature type="chain" id="PRO_5037746708" evidence="1">
    <location>
        <begin position="24"/>
        <end position="464"/>
    </location>
</feature>
<proteinExistence type="predicted"/>
<dbReference type="PROSITE" id="PS50106">
    <property type="entry name" value="PDZ"/>
    <property type="match status" value="1"/>
</dbReference>
<accession>A0A964WYQ8</accession>
<name>A0A964WYQ8_9FLAO</name>